<comment type="catalytic activity">
    <reaction evidence="7">
        <text>DNA(n) + a 2'-deoxyribonucleoside 5'-triphosphate = DNA(n+1) + diphosphate</text>
        <dbReference type="Rhea" id="RHEA:22508"/>
        <dbReference type="Rhea" id="RHEA-COMP:17339"/>
        <dbReference type="Rhea" id="RHEA-COMP:17340"/>
        <dbReference type="ChEBI" id="CHEBI:33019"/>
        <dbReference type="ChEBI" id="CHEBI:61560"/>
        <dbReference type="ChEBI" id="CHEBI:173112"/>
        <dbReference type="EC" id="2.7.7.7"/>
    </reaction>
</comment>
<sequence>MKSNRSQVNKAIEAVGKGEKVILLLYGPDVAQSRAIADQIDKIAPSIERIELTGAMLRNDPATLADEAASISLFSASCYVRAEVAGDEATAALKLLLPIQNINNSVIIITGNLKRDSKLLKTALPAPNILAYASYPPEGENAIRLVMDLGRQKGLAIPPDIAQRLVRYAENNCALFDLEIEKYALYLDASPDNIVTLDHNSVDLLSADNHEGNLSQCVEGFFSRSLFHTKQSLLELSDSGIEAIAILRILIRRALLLSELSAQITQGSTIEKVIEGAGKKVFWKEKRAIAQHLRQWRGQELGRLIDYLLKIERNIKQGKTIGFDYVAQELYLIISLYQ</sequence>
<dbReference type="PANTHER" id="PTHR34388">
    <property type="entry name" value="DNA POLYMERASE III SUBUNIT DELTA"/>
    <property type="match status" value="1"/>
</dbReference>
<dbReference type="Gene3D" id="1.10.8.60">
    <property type="match status" value="1"/>
</dbReference>
<gene>
    <name evidence="8" type="ordered locus">Zymop_1634</name>
</gene>
<dbReference type="eggNOG" id="COG1466">
    <property type="taxonomic scope" value="Bacteria"/>
</dbReference>
<dbReference type="InterPro" id="IPR027417">
    <property type="entry name" value="P-loop_NTPase"/>
</dbReference>
<evidence type="ECO:0000313" key="9">
    <source>
        <dbReference type="Proteomes" id="UP000000491"/>
    </source>
</evidence>
<accession>F8EWB3</accession>
<dbReference type="EC" id="2.7.7.7" evidence="1"/>
<keyword evidence="2" id="KW-0808">Transferase</keyword>
<name>F8EWB3_ZYMMT</name>
<dbReference type="GO" id="GO:0003887">
    <property type="term" value="F:DNA-directed DNA polymerase activity"/>
    <property type="evidence" value="ECO:0007669"/>
    <property type="project" value="UniProtKB-KW"/>
</dbReference>
<dbReference type="NCBIfam" id="TIGR01128">
    <property type="entry name" value="holA"/>
    <property type="match status" value="1"/>
</dbReference>
<dbReference type="GO" id="GO:0009360">
    <property type="term" value="C:DNA polymerase III complex"/>
    <property type="evidence" value="ECO:0007669"/>
    <property type="project" value="TreeGrafter"/>
</dbReference>
<dbReference type="RefSeq" id="WP_013934911.1">
    <property type="nucleotide sequence ID" value="NC_015709.1"/>
</dbReference>
<dbReference type="InterPro" id="IPR005790">
    <property type="entry name" value="DNA_polIII_delta"/>
</dbReference>
<protein>
    <recommendedName>
        <fullName evidence="1">DNA-directed DNA polymerase</fullName>
        <ecNumber evidence="1">2.7.7.7</ecNumber>
    </recommendedName>
</protein>
<dbReference type="Proteomes" id="UP000000491">
    <property type="component" value="Chromosome"/>
</dbReference>
<organism evidence="8 9">
    <name type="scientific">Zymomonas mobilis subsp. pomaceae (strain ATCC 29192 / DSM 22645 / JCM 10191 / CCUG 17912 / NBRC 13757 / NCIMB 11200 / NRRL B-4491 / Barker I)</name>
    <dbReference type="NCBI Taxonomy" id="579138"/>
    <lineage>
        <taxon>Bacteria</taxon>
        <taxon>Pseudomonadati</taxon>
        <taxon>Pseudomonadota</taxon>
        <taxon>Alphaproteobacteria</taxon>
        <taxon>Sphingomonadales</taxon>
        <taxon>Zymomonadaceae</taxon>
        <taxon>Zymomonas</taxon>
    </lineage>
</organism>
<proteinExistence type="inferred from homology"/>
<reference evidence="8 9" key="1">
    <citation type="journal article" date="2011" name="J. Bacteriol.">
        <title>Genome sequence of the ethanol-producing Zymomonas mobilis subsp. pomaceae lectotype strain ATCC 29192.</title>
        <authorList>
            <person name="Kouvelis V.N."/>
            <person name="Davenport K.W."/>
            <person name="Brettin T.S."/>
            <person name="Bruce D."/>
            <person name="Detter C."/>
            <person name="Han C.S."/>
            <person name="Nolan M."/>
            <person name="Tapia R."/>
            <person name="Damoulaki A."/>
            <person name="Kyrpides N.C."/>
            <person name="Typas M.A."/>
            <person name="Pappas K.M."/>
        </authorList>
    </citation>
    <scope>NUCLEOTIDE SEQUENCE [LARGE SCALE GENOMIC DNA]</scope>
    <source>
        <strain evidence="9">ATCC 29192 / DSM 22645 / JCM 10191 / CCUG 17912 / NBRC 13757 / NCIMB 11200 / NRRL B-4491 / Barker I</strain>
    </source>
</reference>
<dbReference type="HOGENOM" id="CLU_068860_0_0_5"/>
<comment type="similarity">
    <text evidence="6">Belongs to the DNA polymerase HolA subunit family.</text>
</comment>
<evidence type="ECO:0000256" key="1">
    <source>
        <dbReference type="ARBA" id="ARBA00012417"/>
    </source>
</evidence>
<dbReference type="SUPFAM" id="SSF52540">
    <property type="entry name" value="P-loop containing nucleoside triphosphate hydrolases"/>
    <property type="match status" value="1"/>
</dbReference>
<dbReference type="PANTHER" id="PTHR34388:SF1">
    <property type="entry name" value="DNA POLYMERASE III SUBUNIT DELTA"/>
    <property type="match status" value="1"/>
</dbReference>
<dbReference type="Gene3D" id="1.20.272.10">
    <property type="match status" value="1"/>
</dbReference>
<evidence type="ECO:0000313" key="8">
    <source>
        <dbReference type="EMBL" id="AEI38523.1"/>
    </source>
</evidence>
<keyword evidence="3" id="KW-0548">Nucleotidyltransferase</keyword>
<dbReference type="InterPro" id="IPR008921">
    <property type="entry name" value="DNA_pol3_clamp-load_cplx_C"/>
</dbReference>
<evidence type="ECO:0000256" key="7">
    <source>
        <dbReference type="ARBA" id="ARBA00049244"/>
    </source>
</evidence>
<dbReference type="PATRIC" id="fig|579138.3.peg.1735"/>
<evidence type="ECO:0000256" key="4">
    <source>
        <dbReference type="ARBA" id="ARBA00022705"/>
    </source>
</evidence>
<evidence type="ECO:0000256" key="3">
    <source>
        <dbReference type="ARBA" id="ARBA00022695"/>
    </source>
</evidence>
<evidence type="ECO:0000256" key="2">
    <source>
        <dbReference type="ARBA" id="ARBA00022679"/>
    </source>
</evidence>
<dbReference type="SUPFAM" id="SSF48019">
    <property type="entry name" value="post-AAA+ oligomerization domain-like"/>
    <property type="match status" value="1"/>
</dbReference>
<dbReference type="EMBL" id="CP002865">
    <property type="protein sequence ID" value="AEI38523.1"/>
    <property type="molecule type" value="Genomic_DNA"/>
</dbReference>
<dbReference type="GO" id="GO:0003677">
    <property type="term" value="F:DNA binding"/>
    <property type="evidence" value="ECO:0007669"/>
    <property type="project" value="InterPro"/>
</dbReference>
<evidence type="ECO:0000256" key="6">
    <source>
        <dbReference type="ARBA" id="ARBA00034754"/>
    </source>
</evidence>
<keyword evidence="4" id="KW-0235">DNA replication</keyword>
<dbReference type="KEGG" id="zmp:Zymop_1634"/>
<keyword evidence="5" id="KW-0239">DNA-directed DNA polymerase</keyword>
<dbReference type="STRING" id="579138.Zymop_1634"/>
<dbReference type="GO" id="GO:0006261">
    <property type="term" value="P:DNA-templated DNA replication"/>
    <property type="evidence" value="ECO:0007669"/>
    <property type="project" value="TreeGrafter"/>
</dbReference>
<evidence type="ECO:0000256" key="5">
    <source>
        <dbReference type="ARBA" id="ARBA00022932"/>
    </source>
</evidence>
<dbReference type="AlphaFoldDB" id="F8EWB3"/>